<dbReference type="EMBL" id="CAIJEO010000010">
    <property type="protein sequence ID" value="CAD0099196.1"/>
    <property type="molecule type" value="Genomic_DNA"/>
</dbReference>
<feature type="compositionally biased region" description="Pro residues" evidence="1">
    <location>
        <begin position="270"/>
        <end position="281"/>
    </location>
</feature>
<feature type="compositionally biased region" description="Polar residues" evidence="1">
    <location>
        <begin position="102"/>
        <end position="117"/>
    </location>
</feature>
<dbReference type="Proteomes" id="UP000714618">
    <property type="component" value="Unassembled WGS sequence"/>
</dbReference>
<protein>
    <submittedName>
        <fullName evidence="2">Uncharacterized protein</fullName>
    </submittedName>
</protein>
<feature type="compositionally biased region" description="Low complexity" evidence="1">
    <location>
        <begin position="356"/>
        <end position="368"/>
    </location>
</feature>
<keyword evidence="3" id="KW-1185">Reference proteome</keyword>
<organism evidence="2 3">
    <name type="scientific">Aureobasidium mustum</name>
    <dbReference type="NCBI Taxonomy" id="2773714"/>
    <lineage>
        <taxon>Eukaryota</taxon>
        <taxon>Fungi</taxon>
        <taxon>Dikarya</taxon>
        <taxon>Ascomycota</taxon>
        <taxon>Pezizomycotina</taxon>
        <taxon>Dothideomycetes</taxon>
        <taxon>Dothideomycetidae</taxon>
        <taxon>Dothideales</taxon>
        <taxon>Saccotheciaceae</taxon>
        <taxon>Aureobasidium</taxon>
    </lineage>
</organism>
<accession>A0A9N8K3V4</accession>
<name>A0A9N8K3V4_9PEZI</name>
<feature type="region of interest" description="Disordered" evidence="1">
    <location>
        <begin position="40"/>
        <end position="132"/>
    </location>
</feature>
<sequence>MNIDMDEYLDQHEIDPQSTQGPSNNMHDVFQNRFELDPFSFHHSHDDNQGLNVFSNNNGSGNGGQGSLSYLGNEEQQHFFDSSGLDGHFSAPNSQHGHDQHQLANSSSFDSHYSHQGAQHDQDPTTGQVENTADSLEHDNTVLEEEEVDVDQLALMALIYELEMRGIQGDAMIQHLTKARKARIYYGLPVPPPLPSKKKISKDGKNTTDDLGQVSEKDIKMWNTLTYTRPGRDDQSDGTPGTMLPEYTPVMIRPDLSYYDYAAESTMNMPPWPETPAPKAPRAPKTASAPSKKKGKQTVKQDADKEESAPAASTEKKGRSSKKAVKAEQDGDATYSEKPTRKAQSTPAASKRKTAAKPTTKATPSKPRGVTKSKKTPATLDKKMSGLSVHSSAALEQAATPSKKPGAPKKKAKINTAPVLEEPAASEAIPVAINNAEQSAQSYGRVSREAPGMPAQSFEDMLADLPAENFQLGRHQASQSFGSQSTMSTIPSQSMLDNSAQFMPNNFHVPMQNGYSAHNYHSNGYGHHMVPNHNSFFAHGHGASAMVPGGKEQDMQQFGLQGQGGYLMQQHNTNNGYDYSNVHNYGPGPHGLGIMHDGTLLPREPIQLDPELSNYSFDSGPANNMTAQQQLFSNDDFQMQTNNNDIKPDMDQHMGNFTDMSGFEDGSNIFNDVEQTTLYH</sequence>
<evidence type="ECO:0000313" key="2">
    <source>
        <dbReference type="EMBL" id="CAD0099196.1"/>
    </source>
</evidence>
<reference evidence="2" key="1">
    <citation type="submission" date="2020-06" db="EMBL/GenBank/DDBJ databases">
        <authorList>
            <person name="Onetto C."/>
        </authorList>
    </citation>
    <scope>NUCLEOTIDE SEQUENCE</scope>
</reference>
<feature type="compositionally biased region" description="Basic and acidic residues" evidence="1">
    <location>
        <begin position="299"/>
        <end position="318"/>
    </location>
</feature>
<proteinExistence type="predicted"/>
<feature type="region of interest" description="Disordered" evidence="1">
    <location>
        <begin position="195"/>
        <end position="214"/>
    </location>
</feature>
<evidence type="ECO:0000256" key="1">
    <source>
        <dbReference type="SAM" id="MobiDB-lite"/>
    </source>
</evidence>
<feature type="region of interest" description="Disordered" evidence="1">
    <location>
        <begin position="227"/>
        <end position="248"/>
    </location>
</feature>
<feature type="region of interest" description="Disordered" evidence="1">
    <location>
        <begin position="1"/>
        <end position="25"/>
    </location>
</feature>
<feature type="compositionally biased region" description="Polar residues" evidence="1">
    <location>
        <begin position="16"/>
        <end position="25"/>
    </location>
</feature>
<dbReference type="OrthoDB" id="3903267at2759"/>
<gene>
    <name evidence="2" type="ORF">AWRI4233_LOCUS8020</name>
</gene>
<evidence type="ECO:0000313" key="3">
    <source>
        <dbReference type="Proteomes" id="UP000714618"/>
    </source>
</evidence>
<dbReference type="AlphaFoldDB" id="A0A9N8K3V4"/>
<feature type="compositionally biased region" description="Low complexity" evidence="1">
    <location>
        <begin position="50"/>
        <end position="59"/>
    </location>
</feature>
<feature type="region of interest" description="Disordered" evidence="1">
    <location>
        <begin position="270"/>
        <end position="411"/>
    </location>
</feature>
<comment type="caution">
    <text evidence="2">The sequence shown here is derived from an EMBL/GenBank/DDBJ whole genome shotgun (WGS) entry which is preliminary data.</text>
</comment>